<dbReference type="CDD" id="cd03809">
    <property type="entry name" value="GT4_MtfB-like"/>
    <property type="match status" value="1"/>
</dbReference>
<evidence type="ECO:0000313" key="8">
    <source>
        <dbReference type="Proteomes" id="UP000257479"/>
    </source>
</evidence>
<keyword evidence="7" id="KW-1185">Reference proteome</keyword>
<accession>A0A0F0LWC1</accession>
<feature type="domain" description="Glycosyltransferase subfamily 4-like N-terminal" evidence="4">
    <location>
        <begin position="17"/>
        <end position="170"/>
    </location>
</feature>
<dbReference type="RefSeq" id="WP_045246704.1">
    <property type="nucleotide sequence ID" value="NZ_JYIY01000062.1"/>
</dbReference>
<dbReference type="PATRIC" id="fig|400772.4.peg.755"/>
<dbReference type="EMBL" id="DMNG01000164">
    <property type="protein sequence ID" value="HAN24841.1"/>
    <property type="molecule type" value="Genomic_DNA"/>
</dbReference>
<reference evidence="5 8" key="2">
    <citation type="journal article" date="2018" name="Nat. Biotechnol.">
        <title>A standardized bacterial taxonomy based on genome phylogeny substantially revises the tree of life.</title>
        <authorList>
            <person name="Parks D.H."/>
            <person name="Chuvochina M."/>
            <person name="Waite D.W."/>
            <person name="Rinke C."/>
            <person name="Skarshewski A."/>
            <person name="Chaumeil P.A."/>
            <person name="Hugenholtz P."/>
        </authorList>
    </citation>
    <scope>NUCLEOTIDE SEQUENCE [LARGE SCALE GENOMIC DNA]</scope>
    <source>
        <strain evidence="5">UBA9152</strain>
    </source>
</reference>
<keyword evidence="1 6" id="KW-0328">Glycosyltransferase</keyword>
<evidence type="ECO:0000259" key="4">
    <source>
        <dbReference type="Pfam" id="PF13439"/>
    </source>
</evidence>
<dbReference type="OrthoDB" id="9801609at2"/>
<dbReference type="AlphaFoldDB" id="A0A0F0LWC1"/>
<dbReference type="SUPFAM" id="SSF53756">
    <property type="entry name" value="UDP-Glycosyltransferase/glycogen phosphorylase"/>
    <property type="match status" value="1"/>
</dbReference>
<evidence type="ECO:0000313" key="5">
    <source>
        <dbReference type="EMBL" id="HAN24841.1"/>
    </source>
</evidence>
<name>A0A0F0LWC1_9MICO</name>
<dbReference type="EMBL" id="JYIY01000062">
    <property type="protein sequence ID" value="KJL38315.1"/>
    <property type="molecule type" value="Genomic_DNA"/>
</dbReference>
<reference evidence="6 7" key="1">
    <citation type="submission" date="2015-02" db="EMBL/GenBank/DDBJ databases">
        <title>Draft genome sequences of ten Microbacterium spp. with emphasis on heavy metal contaminated environments.</title>
        <authorList>
            <person name="Corretto E."/>
        </authorList>
    </citation>
    <scope>NUCLEOTIDE SEQUENCE [LARGE SCALE GENOMIC DNA]</scope>
    <source>
        <strain evidence="6 7">DSM 18659</strain>
    </source>
</reference>
<gene>
    <name evidence="6" type="primary">mshA_2</name>
    <name evidence="5" type="ORF">DCP95_09765</name>
    <name evidence="6" type="ORF">RR49_00722</name>
</gene>
<evidence type="ECO:0000256" key="1">
    <source>
        <dbReference type="ARBA" id="ARBA00022676"/>
    </source>
</evidence>
<organism evidence="6 7">
    <name type="scientific">Microbacterium ginsengisoli</name>
    <dbReference type="NCBI Taxonomy" id="400772"/>
    <lineage>
        <taxon>Bacteria</taxon>
        <taxon>Bacillati</taxon>
        <taxon>Actinomycetota</taxon>
        <taxon>Actinomycetes</taxon>
        <taxon>Micrococcales</taxon>
        <taxon>Microbacteriaceae</taxon>
        <taxon>Microbacterium</taxon>
    </lineage>
</organism>
<dbReference type="PANTHER" id="PTHR46401">
    <property type="entry name" value="GLYCOSYLTRANSFERASE WBBK-RELATED"/>
    <property type="match status" value="1"/>
</dbReference>
<dbReference type="EC" id="2.4.1.250" evidence="6"/>
<evidence type="ECO:0000313" key="7">
    <source>
        <dbReference type="Proteomes" id="UP000033451"/>
    </source>
</evidence>
<comment type="caution">
    <text evidence="6">The sequence shown here is derived from an EMBL/GenBank/DDBJ whole genome shotgun (WGS) entry which is preliminary data.</text>
</comment>
<dbReference type="Pfam" id="PF13439">
    <property type="entry name" value="Glyco_transf_4"/>
    <property type="match status" value="1"/>
</dbReference>
<sequence length="367" mass="39954">MRFFFDARYIRPHGHDGISRYSAGLATAIAELADVTFLVHDPEQLAVLPDGVEHLFLHAPTSAKEPFTARILNAYEPDVVFSPMQTMGTIGRRFRLILTLHDTIYYRHRTPPAEFSPLVRLGWRLFHLSYVPQRVTLNAADVVATVSETSRDEFARVRLTKRPVVVIPNAPDDLGAFLDTEADAAATPSHLVYMGSFMGYKNVETLIAAMAHLPDKTLQLLSRIGPARRAELEALVPPGARVEFAGGVSDEQYARALADGSVLVSASLDEGFGLPLAEALGIGVPVAASDLPIFREVAGPGAEYFDPHDPGSVARAVRRLDDPAHRAEVIAAGRAHVARYSWRRSAETLLDVASSLVDHPGSVRGAR</sequence>
<dbReference type="Proteomes" id="UP000257479">
    <property type="component" value="Unassembled WGS sequence"/>
</dbReference>
<dbReference type="PANTHER" id="PTHR46401:SF2">
    <property type="entry name" value="GLYCOSYLTRANSFERASE WBBK-RELATED"/>
    <property type="match status" value="1"/>
</dbReference>
<protein>
    <submittedName>
        <fullName evidence="6">D-inositol-3-phosphate glycosyltransferase</fullName>
        <ecNumber evidence="6">2.4.1.250</ecNumber>
    </submittedName>
    <submittedName>
        <fullName evidence="5">Glycosyltransferase family 1 protein</fullName>
    </submittedName>
</protein>
<keyword evidence="2 6" id="KW-0808">Transferase</keyword>
<feature type="domain" description="Glycosyl transferase family 1" evidence="3">
    <location>
        <begin position="187"/>
        <end position="334"/>
    </location>
</feature>
<evidence type="ECO:0000256" key="2">
    <source>
        <dbReference type="ARBA" id="ARBA00022679"/>
    </source>
</evidence>
<dbReference type="Pfam" id="PF00534">
    <property type="entry name" value="Glycos_transf_1"/>
    <property type="match status" value="1"/>
</dbReference>
<evidence type="ECO:0000259" key="3">
    <source>
        <dbReference type="Pfam" id="PF00534"/>
    </source>
</evidence>
<dbReference type="InterPro" id="IPR001296">
    <property type="entry name" value="Glyco_trans_1"/>
</dbReference>
<proteinExistence type="predicted"/>
<dbReference type="Proteomes" id="UP000033451">
    <property type="component" value="Unassembled WGS sequence"/>
</dbReference>
<dbReference type="InterPro" id="IPR028098">
    <property type="entry name" value="Glyco_trans_4-like_N"/>
</dbReference>
<dbReference type="GO" id="GO:0102710">
    <property type="term" value="F:D-inositol-3-phosphate glycosyltransferase activity"/>
    <property type="evidence" value="ECO:0007669"/>
    <property type="project" value="UniProtKB-EC"/>
</dbReference>
<dbReference type="STRING" id="400772.RR49_00722"/>
<evidence type="ECO:0000313" key="6">
    <source>
        <dbReference type="EMBL" id="KJL38315.1"/>
    </source>
</evidence>
<dbReference type="GO" id="GO:0009103">
    <property type="term" value="P:lipopolysaccharide biosynthetic process"/>
    <property type="evidence" value="ECO:0007669"/>
    <property type="project" value="TreeGrafter"/>
</dbReference>
<dbReference type="Gene3D" id="3.40.50.2000">
    <property type="entry name" value="Glycogen Phosphorylase B"/>
    <property type="match status" value="2"/>
</dbReference>